<dbReference type="Proteomes" id="UP000192468">
    <property type="component" value="Unassembled WGS sequence"/>
</dbReference>
<evidence type="ECO:0000256" key="1">
    <source>
        <dbReference type="SAM" id="Phobius"/>
    </source>
</evidence>
<keyword evidence="1" id="KW-0812">Transmembrane</keyword>
<reference evidence="2 3" key="1">
    <citation type="submission" date="2017-04" db="EMBL/GenBank/DDBJ databases">
        <authorList>
            <person name="Afonso C.L."/>
            <person name="Miller P.J."/>
            <person name="Scott M.A."/>
            <person name="Spackman E."/>
            <person name="Goraichik I."/>
            <person name="Dimitrov K.M."/>
            <person name="Suarez D.L."/>
            <person name="Swayne D.E."/>
        </authorList>
    </citation>
    <scope>NUCLEOTIDE SEQUENCE [LARGE SCALE GENOMIC DNA]</scope>
    <source>
        <strain evidence="2 3">DSM 12555</strain>
    </source>
</reference>
<proteinExistence type="predicted"/>
<dbReference type="STRING" id="1121291.SAMN02745134_02292"/>
<keyword evidence="1" id="KW-0472">Membrane</keyword>
<organism evidence="2 3">
    <name type="scientific">Clostridium acidisoli DSM 12555</name>
    <dbReference type="NCBI Taxonomy" id="1121291"/>
    <lineage>
        <taxon>Bacteria</taxon>
        <taxon>Bacillati</taxon>
        <taxon>Bacillota</taxon>
        <taxon>Clostridia</taxon>
        <taxon>Eubacteriales</taxon>
        <taxon>Clostridiaceae</taxon>
        <taxon>Clostridium</taxon>
    </lineage>
</organism>
<accession>A0A1W1XMI6</accession>
<gene>
    <name evidence="2" type="ORF">SAMN02745134_02292</name>
</gene>
<keyword evidence="3" id="KW-1185">Reference proteome</keyword>
<dbReference type="EMBL" id="FWXH01000007">
    <property type="protein sequence ID" value="SMC24751.1"/>
    <property type="molecule type" value="Genomic_DNA"/>
</dbReference>
<dbReference type="SUPFAM" id="SSF82171">
    <property type="entry name" value="DPP6 N-terminal domain-like"/>
    <property type="match status" value="1"/>
</dbReference>
<dbReference type="Gene3D" id="2.40.10.500">
    <property type="match status" value="1"/>
</dbReference>
<dbReference type="OrthoDB" id="1630871at2"/>
<keyword evidence="1" id="KW-1133">Transmembrane helix</keyword>
<sequence>MKASKRIFVWIIISLILQCSVYLFLDKFYYAEEGNIKINKDTTTDDQQKKVTPNVVFGNNVKNISLSDDLNYTAYLSNGHVIVVDTNTGKVRGNLNYSSGIQCLSYKWVPSTDRIMIVEKISPSQIRFYSYDAENQVKSEVDDTLNKRINSVPAGQTANMQISDLTGLLYIKVGYNSIRDNIYRIDRNETLTRSVTGRNIGAIALASDDDQLAYEDLGSGTIRTNYKLKTYIAISGVSRPSIIGTDSNDNFYIGNGREQSSVVYYGKLTENTSAWKKIQLGSMVNNDSIVVKENGNVYIVDREKSTVTDVKSNKSYNYQGNFCEINDEYIVYTNGGKLMIKQMK</sequence>
<dbReference type="RefSeq" id="WP_084116119.1">
    <property type="nucleotide sequence ID" value="NZ_FWXH01000007.1"/>
</dbReference>
<feature type="transmembrane region" description="Helical" evidence="1">
    <location>
        <begin position="7"/>
        <end position="25"/>
    </location>
</feature>
<dbReference type="AlphaFoldDB" id="A0A1W1XMI6"/>
<evidence type="ECO:0000313" key="2">
    <source>
        <dbReference type="EMBL" id="SMC24751.1"/>
    </source>
</evidence>
<protein>
    <submittedName>
        <fullName evidence="2">Uncharacterized protein</fullName>
    </submittedName>
</protein>
<evidence type="ECO:0000313" key="3">
    <source>
        <dbReference type="Proteomes" id="UP000192468"/>
    </source>
</evidence>
<name>A0A1W1XMI6_9CLOT</name>